<gene>
    <name evidence="1" type="ORF">OH76DRAFT_1206067</name>
</gene>
<keyword evidence="2" id="KW-1185">Reference proteome</keyword>
<evidence type="ECO:0000313" key="2">
    <source>
        <dbReference type="Proteomes" id="UP000256964"/>
    </source>
</evidence>
<organism evidence="1 2">
    <name type="scientific">Lentinus brumalis</name>
    <dbReference type="NCBI Taxonomy" id="2498619"/>
    <lineage>
        <taxon>Eukaryota</taxon>
        <taxon>Fungi</taxon>
        <taxon>Dikarya</taxon>
        <taxon>Basidiomycota</taxon>
        <taxon>Agaricomycotina</taxon>
        <taxon>Agaricomycetes</taxon>
        <taxon>Polyporales</taxon>
        <taxon>Polyporaceae</taxon>
        <taxon>Lentinus</taxon>
    </lineage>
</organism>
<dbReference type="AlphaFoldDB" id="A0A371CSU4"/>
<proteinExistence type="predicted"/>
<dbReference type="EMBL" id="KZ857466">
    <property type="protein sequence ID" value="RDX43358.1"/>
    <property type="molecule type" value="Genomic_DNA"/>
</dbReference>
<dbReference type="STRING" id="139420.A0A371CSU4"/>
<evidence type="ECO:0008006" key="3">
    <source>
        <dbReference type="Google" id="ProtNLM"/>
    </source>
</evidence>
<protein>
    <recommendedName>
        <fullName evidence="3">BTB domain-containing protein</fullName>
    </recommendedName>
</protein>
<dbReference type="Proteomes" id="UP000256964">
    <property type="component" value="Unassembled WGS sequence"/>
</dbReference>
<sequence length="136" mass="15008">MSSGPPLDSIAAESVADQRTDNDLVRDTEFWFEGGSVVIVAGRVAFKVYRETLAVPSVVFQGMFQFPPNVVVLTFDGCPVVRVSDSPEDFRHLLRVPFHRPKSCCAGIPCRVDVAVHGIRSRRTSTCNPVCRLGRM</sequence>
<name>A0A371CSU4_9APHY</name>
<accession>A0A371CSU4</accession>
<reference evidence="1 2" key="1">
    <citation type="journal article" date="2018" name="Biotechnol. Biofuels">
        <title>Integrative visual omics of the white-rot fungus Polyporus brumalis exposes the biotechnological potential of its oxidative enzymes for delignifying raw plant biomass.</title>
        <authorList>
            <person name="Miyauchi S."/>
            <person name="Rancon A."/>
            <person name="Drula E."/>
            <person name="Hage H."/>
            <person name="Chaduli D."/>
            <person name="Favel A."/>
            <person name="Grisel S."/>
            <person name="Henrissat B."/>
            <person name="Herpoel-Gimbert I."/>
            <person name="Ruiz-Duenas F.J."/>
            <person name="Chevret D."/>
            <person name="Hainaut M."/>
            <person name="Lin J."/>
            <person name="Wang M."/>
            <person name="Pangilinan J."/>
            <person name="Lipzen A."/>
            <person name="Lesage-Meessen L."/>
            <person name="Navarro D."/>
            <person name="Riley R."/>
            <person name="Grigoriev I.V."/>
            <person name="Zhou S."/>
            <person name="Raouche S."/>
            <person name="Rosso M.N."/>
        </authorList>
    </citation>
    <scope>NUCLEOTIDE SEQUENCE [LARGE SCALE GENOMIC DNA]</scope>
    <source>
        <strain evidence="1 2">BRFM 1820</strain>
    </source>
</reference>
<dbReference type="OrthoDB" id="2800059at2759"/>
<evidence type="ECO:0000313" key="1">
    <source>
        <dbReference type="EMBL" id="RDX43358.1"/>
    </source>
</evidence>